<dbReference type="OrthoDB" id="5318346at2759"/>
<evidence type="ECO:0000313" key="3">
    <source>
        <dbReference type="EMBL" id="CAD0091049.1"/>
    </source>
</evidence>
<organism evidence="3 4">
    <name type="scientific">Aureobasidium mustum</name>
    <dbReference type="NCBI Taxonomy" id="2773714"/>
    <lineage>
        <taxon>Eukaryota</taxon>
        <taxon>Fungi</taxon>
        <taxon>Dikarya</taxon>
        <taxon>Ascomycota</taxon>
        <taxon>Pezizomycotina</taxon>
        <taxon>Dothideomycetes</taxon>
        <taxon>Dothideomycetidae</taxon>
        <taxon>Dothideales</taxon>
        <taxon>Saccotheciaceae</taxon>
        <taxon>Aureobasidium</taxon>
    </lineage>
</organism>
<dbReference type="Pfam" id="PF07985">
    <property type="entry name" value="SRR1"/>
    <property type="match status" value="1"/>
</dbReference>
<keyword evidence="4" id="KW-1185">Reference proteome</keyword>
<reference evidence="3" key="1">
    <citation type="submission" date="2020-06" db="EMBL/GenBank/DDBJ databases">
        <authorList>
            <person name="Onetto C."/>
        </authorList>
    </citation>
    <scope>NUCLEOTIDE SEQUENCE</scope>
</reference>
<evidence type="ECO:0000256" key="1">
    <source>
        <dbReference type="SAM" id="MobiDB-lite"/>
    </source>
</evidence>
<gene>
    <name evidence="3" type="ORF">AWRI4233_LOCUS3015</name>
</gene>
<evidence type="ECO:0000313" key="4">
    <source>
        <dbReference type="Proteomes" id="UP000714618"/>
    </source>
</evidence>
<dbReference type="InterPro" id="IPR012942">
    <property type="entry name" value="SRR1-like"/>
</dbReference>
<dbReference type="EMBL" id="CAIJEO010000004">
    <property type="protein sequence ID" value="CAD0091049.1"/>
    <property type="molecule type" value="Genomic_DNA"/>
</dbReference>
<feature type="domain" description="SRR1-like" evidence="2">
    <location>
        <begin position="107"/>
        <end position="235"/>
    </location>
</feature>
<comment type="caution">
    <text evidence="3">The sequence shown here is derived from an EMBL/GenBank/DDBJ whole genome shotgun (WGS) entry which is preliminary data.</text>
</comment>
<evidence type="ECO:0000259" key="2">
    <source>
        <dbReference type="Pfam" id="PF07985"/>
    </source>
</evidence>
<dbReference type="Proteomes" id="UP000714618">
    <property type="component" value="Unassembled WGS sequence"/>
</dbReference>
<feature type="region of interest" description="Disordered" evidence="1">
    <location>
        <begin position="1"/>
        <end position="28"/>
    </location>
</feature>
<protein>
    <recommendedName>
        <fullName evidence="2">SRR1-like domain-containing protein</fullName>
    </recommendedName>
</protein>
<accession>A0A9N8JT20</accession>
<proteinExistence type="predicted"/>
<sequence>MASIPPNKPRNPYPLPPHRRSGQNGPVGINFQEWNENIQEWLEYHPGFLPETYLADGQPANGQFPVIWNKIMAVTRLLMNDQAYLDTAGPLGDIERVRADLRTVVERAGYIKNAVCLGLGSIQYQSPGNYKHHYVQQCGLFFALCKMIEEKQDMTPGSLPTIFQDPAFQLEDRYILEEIGGQTIVEHPEANNYMNGQSFVYAPHFPFDHLFDTILGEGHEPELLYTNTFHGSLGSIGWLITDSYLKKVYWTRDTTVDQKSVDMYNVATRFLETREGIVYWGDYAHPTKNGELSIMLRKAFPDLHSTCRNSKQHLLERLLSLMS</sequence>
<dbReference type="AlphaFoldDB" id="A0A9N8JT20"/>
<name>A0A9N8JT20_9PEZI</name>
<dbReference type="PANTHER" id="PTHR42080:SF1">
    <property type="entry name" value="SRR1-LIKE DOMAIN-CONTAINING PROTEIN"/>
    <property type="match status" value="1"/>
</dbReference>
<dbReference type="PANTHER" id="PTHR42080">
    <property type="entry name" value="SRR1 DOMAIN-CONTAINING PROTEIN"/>
    <property type="match status" value="1"/>
</dbReference>
<feature type="compositionally biased region" description="Pro residues" evidence="1">
    <location>
        <begin position="1"/>
        <end position="16"/>
    </location>
</feature>